<dbReference type="PANTHER" id="PTHR23045:SF20">
    <property type="entry name" value="LEUCINE-RICH REPEAT-CONTAINING PROTEIN 37 N-TERMINAL DOMAIN-CONTAINING PROTEIN"/>
    <property type="match status" value="1"/>
</dbReference>
<protein>
    <submittedName>
        <fullName evidence="3">Leucine-rich repeat-containing protein 37A2</fullName>
    </submittedName>
</protein>
<name>A0A5N4DD43_CAMDR</name>
<organism evidence="3 4">
    <name type="scientific">Camelus dromedarius</name>
    <name type="common">Dromedary</name>
    <name type="synonym">Arabian camel</name>
    <dbReference type="NCBI Taxonomy" id="9838"/>
    <lineage>
        <taxon>Eukaryota</taxon>
        <taxon>Metazoa</taxon>
        <taxon>Chordata</taxon>
        <taxon>Craniata</taxon>
        <taxon>Vertebrata</taxon>
        <taxon>Euteleostomi</taxon>
        <taxon>Mammalia</taxon>
        <taxon>Eutheria</taxon>
        <taxon>Laurasiatheria</taxon>
        <taxon>Artiodactyla</taxon>
        <taxon>Tylopoda</taxon>
        <taxon>Camelidae</taxon>
        <taxon>Camelus</taxon>
    </lineage>
</organism>
<feature type="region of interest" description="Disordered" evidence="1">
    <location>
        <begin position="1"/>
        <end position="32"/>
    </location>
</feature>
<reference evidence="3 4" key="1">
    <citation type="journal article" date="2019" name="Mol. Ecol. Resour.">
        <title>Improving Illumina assemblies with Hi-C and long reads: an example with the North African dromedary.</title>
        <authorList>
            <person name="Elbers J.P."/>
            <person name="Rogers M.F."/>
            <person name="Perelman P.L."/>
            <person name="Proskuryakova A.A."/>
            <person name="Serdyukova N.A."/>
            <person name="Johnson W.E."/>
            <person name="Horin P."/>
            <person name="Corander J."/>
            <person name="Murphy D."/>
            <person name="Burger P.A."/>
        </authorList>
    </citation>
    <scope>NUCLEOTIDE SEQUENCE [LARGE SCALE GENOMIC DNA]</scope>
    <source>
        <strain evidence="3">Drom800</strain>
        <tissue evidence="3">Blood</tissue>
    </source>
</reference>
<dbReference type="PANTHER" id="PTHR23045">
    <property type="entry name" value="LEUCINE-RICH REPEAT-CONTAINING PROTEIN 37A"/>
    <property type="match status" value="1"/>
</dbReference>
<evidence type="ECO:0000259" key="2">
    <source>
        <dbReference type="Pfam" id="PF15779"/>
    </source>
</evidence>
<evidence type="ECO:0000256" key="1">
    <source>
        <dbReference type="SAM" id="MobiDB-lite"/>
    </source>
</evidence>
<feature type="domain" description="Leucine-rich repeat-containing protein 37 N-terminal" evidence="2">
    <location>
        <begin position="57"/>
        <end position="103"/>
    </location>
</feature>
<feature type="compositionally biased region" description="Polar residues" evidence="1">
    <location>
        <begin position="7"/>
        <end position="16"/>
    </location>
</feature>
<evidence type="ECO:0000313" key="4">
    <source>
        <dbReference type="Proteomes" id="UP000299084"/>
    </source>
</evidence>
<dbReference type="Pfam" id="PF15779">
    <property type="entry name" value="LRRC37"/>
    <property type="match status" value="1"/>
</dbReference>
<keyword evidence="4" id="KW-1185">Reference proteome</keyword>
<sequence length="125" mass="13852">MEAEHSTALQQTTGSPTYPGVIPPHPEQFHAQHPNLTEVTVKPLDLGLTMTPEATMEVEPSPTMQEIQAQSLEPPKEAVVQPPLYQAAAVPNPGLDQAQYPNIAQHHSSAFQHRTSYNFRTYDRD</sequence>
<comment type="caution">
    <text evidence="3">The sequence shown here is derived from an EMBL/GenBank/DDBJ whole genome shotgun (WGS) entry which is preliminary data.</text>
</comment>
<dbReference type="Proteomes" id="UP000299084">
    <property type="component" value="Unassembled WGS sequence"/>
</dbReference>
<evidence type="ECO:0000313" key="3">
    <source>
        <dbReference type="EMBL" id="KAB1268959.1"/>
    </source>
</evidence>
<proteinExistence type="predicted"/>
<dbReference type="EMBL" id="JWIN03000013">
    <property type="protein sequence ID" value="KAB1268959.1"/>
    <property type="molecule type" value="Genomic_DNA"/>
</dbReference>
<dbReference type="InterPro" id="IPR015753">
    <property type="entry name" value="LRRC37"/>
</dbReference>
<gene>
    <name evidence="3" type="ORF">Cadr_000013976</name>
</gene>
<accession>A0A5N4DD43</accession>
<dbReference type="AlphaFoldDB" id="A0A5N4DD43"/>
<dbReference type="InterPro" id="IPR032754">
    <property type="entry name" value="LRRC37_N"/>
</dbReference>